<gene>
    <name evidence="1" type="ORF">LMG29542_08388</name>
</gene>
<protein>
    <submittedName>
        <fullName evidence="1">Uncharacterized protein</fullName>
    </submittedName>
</protein>
<dbReference type="AlphaFoldDB" id="A0A6J5FCL6"/>
<name>A0A6J5FCL6_9BURK</name>
<dbReference type="InterPro" id="IPR005801">
    <property type="entry name" value="ADC_synthase"/>
</dbReference>
<dbReference type="Proteomes" id="UP000494363">
    <property type="component" value="Unassembled WGS sequence"/>
</dbReference>
<dbReference type="EMBL" id="CADIKH010000228">
    <property type="protein sequence ID" value="CAB3775006.1"/>
    <property type="molecule type" value="Genomic_DNA"/>
</dbReference>
<organism evidence="1 2">
    <name type="scientific">Paraburkholderia humisilvae</name>
    <dbReference type="NCBI Taxonomy" id="627669"/>
    <lineage>
        <taxon>Bacteria</taxon>
        <taxon>Pseudomonadati</taxon>
        <taxon>Pseudomonadota</taxon>
        <taxon>Betaproteobacteria</taxon>
        <taxon>Burkholderiales</taxon>
        <taxon>Burkholderiaceae</taxon>
        <taxon>Paraburkholderia</taxon>
    </lineage>
</organism>
<accession>A0A6J5FCL6</accession>
<dbReference type="SUPFAM" id="SSF56322">
    <property type="entry name" value="ADC synthase"/>
    <property type="match status" value="1"/>
</dbReference>
<keyword evidence="2" id="KW-1185">Reference proteome</keyword>
<proteinExistence type="predicted"/>
<evidence type="ECO:0000313" key="1">
    <source>
        <dbReference type="EMBL" id="CAB3775006.1"/>
    </source>
</evidence>
<dbReference type="Gene3D" id="3.60.120.10">
    <property type="entry name" value="Anthranilate synthase"/>
    <property type="match status" value="1"/>
</dbReference>
<evidence type="ECO:0000313" key="2">
    <source>
        <dbReference type="Proteomes" id="UP000494363"/>
    </source>
</evidence>
<sequence length="113" mass="12492">MSKWPDAQIVISEGRFNVDDDVYADRVSEIVGNEIGSGAGSNFVLKRTFHAALTGYSLATALTAFGRLVRRESGAYWTFLVYTGDRTWIGASPERHISLDAGDVCSNVYRRLQ</sequence>
<reference evidence="1 2" key="1">
    <citation type="submission" date="2020-04" db="EMBL/GenBank/DDBJ databases">
        <authorList>
            <person name="De Canck E."/>
        </authorList>
    </citation>
    <scope>NUCLEOTIDE SEQUENCE [LARGE SCALE GENOMIC DNA]</scope>
    <source>
        <strain evidence="1 2">LMG 29542</strain>
    </source>
</reference>